<dbReference type="Gene3D" id="1.10.10.10">
    <property type="entry name" value="Winged helix-like DNA-binding domain superfamily/Winged helix DNA-binding domain"/>
    <property type="match status" value="1"/>
</dbReference>
<proteinExistence type="predicted"/>
<evidence type="ECO:0000313" key="1">
    <source>
        <dbReference type="EMBL" id="GHH57970.1"/>
    </source>
</evidence>
<evidence type="ECO:0008006" key="3">
    <source>
        <dbReference type="Google" id="ProtNLM"/>
    </source>
</evidence>
<dbReference type="SMART" id="SM00028">
    <property type="entry name" value="TPR"/>
    <property type="match status" value="5"/>
</dbReference>
<dbReference type="Gene3D" id="1.25.40.10">
    <property type="entry name" value="Tetratricopeptide repeat domain"/>
    <property type="match status" value="2"/>
</dbReference>
<sequence>MGESVPLDGTSVFNRIQRNFGVAAQIGVVHGNLTVSSAGDATPVPQQLPGDVTHFTGRDAELRRLDQHLLGSSPVPAVAVISGPAGVGKSALAVHWAHRVKERFPDGRLFADLDGFGPDAPGSPASTVSSFLRAFGVARPDEWVDLSERAAHLRTMLSGRHVLLVLDNARSAEQVRSLLPGCGTCAVIVTSRNRLTSVAVQQAAVNVELGLLPVEEGVELLRRTVGARVAAERPAAAEIVDQCGGLPLALTVLAHHTAARPALRLADLAAELVDEKRRLDILSTDDPMFSVRAALFKSYRGLGIRSAATFRLFGHLPGRQLSVEALAAALGTDGATAASTLNELVREHLVMEPQLGRYSMHDLLRTYAAEVGHQSSTGSAPVRRMFDHYLASAVRADRLITPGRFQVADAAADLEAGVAHADAEAARNWMRAELPTLIALFQVEDLALDAHLWQLAYTLRGYFYLARELDAWLRTHEVALGAATRLGDRRAEAITRNNLGMAFAAVRRLDEAAVQHRAALALFDALCDGRGASDSVANLGAVLSRQQRFEEALLHQRQALRYYLDEGLVRNSGITLRSMSNAHAALGQLDDAALCAEEALSLALVREHDMDIAQAANTLGAVRERAQDYVHAEIALRQALAHAERGGSAHEQARARWALGRVAMATGHTADARTFLGAAMAFYRRINSPFADSVSDVLKGLSGR</sequence>
<accession>A0ABQ3MTG5</accession>
<evidence type="ECO:0000313" key="2">
    <source>
        <dbReference type="Proteomes" id="UP000605568"/>
    </source>
</evidence>
<dbReference type="InterPro" id="IPR042197">
    <property type="entry name" value="Apaf_helical"/>
</dbReference>
<organism evidence="1 2">
    <name type="scientific">Lentzea cavernae</name>
    <dbReference type="NCBI Taxonomy" id="2020703"/>
    <lineage>
        <taxon>Bacteria</taxon>
        <taxon>Bacillati</taxon>
        <taxon>Actinomycetota</taxon>
        <taxon>Actinomycetes</taxon>
        <taxon>Pseudonocardiales</taxon>
        <taxon>Pseudonocardiaceae</taxon>
        <taxon>Lentzea</taxon>
    </lineage>
</organism>
<dbReference type="EMBL" id="BNAR01000018">
    <property type="protein sequence ID" value="GHH57970.1"/>
    <property type="molecule type" value="Genomic_DNA"/>
</dbReference>
<reference evidence="2" key="1">
    <citation type="journal article" date="2019" name="Int. J. Syst. Evol. Microbiol.">
        <title>The Global Catalogue of Microorganisms (GCM) 10K type strain sequencing project: providing services to taxonomists for standard genome sequencing and annotation.</title>
        <authorList>
            <consortium name="The Broad Institute Genomics Platform"/>
            <consortium name="The Broad Institute Genome Sequencing Center for Infectious Disease"/>
            <person name="Wu L."/>
            <person name="Ma J."/>
        </authorList>
    </citation>
    <scope>NUCLEOTIDE SEQUENCE [LARGE SCALE GENOMIC DNA]</scope>
    <source>
        <strain evidence="2">CGMCC 4.7367</strain>
    </source>
</reference>
<comment type="caution">
    <text evidence="1">The sequence shown here is derived from an EMBL/GenBank/DDBJ whole genome shotgun (WGS) entry which is preliminary data.</text>
</comment>
<dbReference type="SUPFAM" id="SSF46785">
    <property type="entry name" value="Winged helix' DNA-binding domain"/>
    <property type="match status" value="1"/>
</dbReference>
<dbReference type="InterPro" id="IPR027417">
    <property type="entry name" value="P-loop_NTPase"/>
</dbReference>
<dbReference type="SUPFAM" id="SSF52540">
    <property type="entry name" value="P-loop containing nucleoside triphosphate hydrolases"/>
    <property type="match status" value="1"/>
</dbReference>
<dbReference type="InterPro" id="IPR019734">
    <property type="entry name" value="TPR_rpt"/>
</dbReference>
<protein>
    <recommendedName>
        <fullName evidence="3">NB-ARC domain-containing protein</fullName>
    </recommendedName>
</protein>
<dbReference type="InterPro" id="IPR011990">
    <property type="entry name" value="TPR-like_helical_dom_sf"/>
</dbReference>
<dbReference type="PRINTS" id="PR00364">
    <property type="entry name" value="DISEASERSIST"/>
</dbReference>
<dbReference type="Pfam" id="PF13374">
    <property type="entry name" value="TPR_10"/>
    <property type="match status" value="1"/>
</dbReference>
<dbReference type="InterPro" id="IPR036388">
    <property type="entry name" value="WH-like_DNA-bd_sf"/>
</dbReference>
<dbReference type="PANTHER" id="PTHR47691">
    <property type="entry name" value="REGULATOR-RELATED"/>
    <property type="match status" value="1"/>
</dbReference>
<dbReference type="InterPro" id="IPR036390">
    <property type="entry name" value="WH_DNA-bd_sf"/>
</dbReference>
<keyword evidence="2" id="KW-1185">Reference proteome</keyword>
<dbReference type="RefSeq" id="WP_191304485.1">
    <property type="nucleotide sequence ID" value="NZ_BNAR01000018.1"/>
</dbReference>
<name>A0ABQ3MTG5_9PSEU</name>
<dbReference type="Proteomes" id="UP000605568">
    <property type="component" value="Unassembled WGS sequence"/>
</dbReference>
<gene>
    <name evidence="1" type="ORF">GCM10017774_78630</name>
</gene>
<dbReference type="Gene3D" id="1.10.8.430">
    <property type="entry name" value="Helical domain of apoptotic protease-activating factors"/>
    <property type="match status" value="1"/>
</dbReference>
<dbReference type="SUPFAM" id="SSF48452">
    <property type="entry name" value="TPR-like"/>
    <property type="match status" value="2"/>
</dbReference>
<dbReference type="Gene3D" id="3.40.50.300">
    <property type="entry name" value="P-loop containing nucleotide triphosphate hydrolases"/>
    <property type="match status" value="1"/>
</dbReference>
<dbReference type="PANTHER" id="PTHR47691:SF3">
    <property type="entry name" value="HTH-TYPE TRANSCRIPTIONAL REGULATOR RV0890C-RELATED"/>
    <property type="match status" value="1"/>
</dbReference>